<evidence type="ECO:0000256" key="1">
    <source>
        <dbReference type="ARBA" id="ARBA00004127"/>
    </source>
</evidence>
<keyword evidence="9 12" id="KW-0472">Membrane</keyword>
<keyword evidence="3" id="KW-0489">Methyltransferase</keyword>
<keyword evidence="14" id="KW-1185">Reference proteome</keyword>
<evidence type="ECO:0000256" key="7">
    <source>
        <dbReference type="ARBA" id="ARBA00022989"/>
    </source>
</evidence>
<dbReference type="Pfam" id="PF04191">
    <property type="entry name" value="PEMT"/>
    <property type="match status" value="1"/>
</dbReference>
<feature type="transmembrane region" description="Helical" evidence="12">
    <location>
        <begin position="174"/>
        <end position="191"/>
    </location>
</feature>
<dbReference type="PANTHER" id="PTHR12714">
    <property type="entry name" value="PROTEIN-S ISOPRENYLCYSTEINE O-METHYLTRANSFERASE"/>
    <property type="match status" value="1"/>
</dbReference>
<comment type="caution">
    <text evidence="13">The sequence shown here is derived from an EMBL/GenBank/DDBJ whole genome shotgun (WGS) entry which is preliminary data.</text>
</comment>
<keyword evidence="7 12" id="KW-1133">Transmembrane helix</keyword>
<evidence type="ECO:0000256" key="8">
    <source>
        <dbReference type="ARBA" id="ARBA00023098"/>
    </source>
</evidence>
<keyword evidence="11" id="KW-1208">Phospholipid metabolism</keyword>
<keyword evidence="3" id="KW-0808">Transferase</keyword>
<evidence type="ECO:0000313" key="13">
    <source>
        <dbReference type="EMBL" id="KAG1780701.1"/>
    </source>
</evidence>
<keyword evidence="5 12" id="KW-0812">Transmembrane</keyword>
<accession>A0A9P7A3F0</accession>
<dbReference type="GO" id="GO:0008654">
    <property type="term" value="P:phospholipid biosynthetic process"/>
    <property type="evidence" value="ECO:0007669"/>
    <property type="project" value="UniProtKB-KW"/>
</dbReference>
<gene>
    <name evidence="13" type="ORF">EV702DRAFT_1079902</name>
</gene>
<dbReference type="OrthoDB" id="422086at2759"/>
<reference evidence="13" key="1">
    <citation type="journal article" date="2020" name="New Phytol.">
        <title>Comparative genomics reveals dynamic genome evolution in host specialist ectomycorrhizal fungi.</title>
        <authorList>
            <person name="Lofgren L.A."/>
            <person name="Nguyen N.H."/>
            <person name="Vilgalys R."/>
            <person name="Ruytinx J."/>
            <person name="Liao H.L."/>
            <person name="Branco S."/>
            <person name="Kuo A."/>
            <person name="LaButti K."/>
            <person name="Lipzen A."/>
            <person name="Andreopoulos W."/>
            <person name="Pangilinan J."/>
            <person name="Riley R."/>
            <person name="Hundley H."/>
            <person name="Na H."/>
            <person name="Barry K."/>
            <person name="Grigoriev I.V."/>
            <person name="Stajich J.E."/>
            <person name="Kennedy P.G."/>
        </authorList>
    </citation>
    <scope>NUCLEOTIDE SEQUENCE</scope>
    <source>
        <strain evidence="13">DOB743</strain>
    </source>
</reference>
<evidence type="ECO:0000256" key="6">
    <source>
        <dbReference type="ARBA" id="ARBA00022824"/>
    </source>
</evidence>
<evidence type="ECO:0000256" key="4">
    <source>
        <dbReference type="ARBA" id="ARBA00022691"/>
    </source>
</evidence>
<dbReference type="EMBL" id="JABBWD010000008">
    <property type="protein sequence ID" value="KAG1780701.1"/>
    <property type="molecule type" value="Genomic_DNA"/>
</dbReference>
<evidence type="ECO:0008006" key="15">
    <source>
        <dbReference type="Google" id="ProtNLM"/>
    </source>
</evidence>
<evidence type="ECO:0000313" key="14">
    <source>
        <dbReference type="Proteomes" id="UP000714275"/>
    </source>
</evidence>
<evidence type="ECO:0000256" key="5">
    <source>
        <dbReference type="ARBA" id="ARBA00022692"/>
    </source>
</evidence>
<dbReference type="Proteomes" id="UP000714275">
    <property type="component" value="Unassembled WGS sequence"/>
</dbReference>
<keyword evidence="4" id="KW-0949">S-adenosyl-L-methionine</keyword>
<sequence length="260" mass="28862">MQGHATCSCICGVQHWLPVANVSMMSLAKLPFMFAAATGFHIALTAPDTAEKDEVVIPNSVERFLSPINMLIAGFLKHTVWLVTAAEAAVILTPYIPPHSISPRIMSILEKLGSPNASKLNTASVFGSLMFMTSGYIRWECYRELGRFFTYKLSIREGHKLITTGPYSVVRHPSYVGIVLSFVGACAMYGAPSSWLRVSGVLRLSFVRRAAMAWASMMVVVMVGLFVRMPDEDKMMAQGTGKEWEEWAKRVKYRLIPGIY</sequence>
<dbReference type="InterPro" id="IPR007318">
    <property type="entry name" value="Phopholipid_MeTrfase"/>
</dbReference>
<evidence type="ECO:0000256" key="12">
    <source>
        <dbReference type="SAM" id="Phobius"/>
    </source>
</evidence>
<keyword evidence="10" id="KW-0594">Phospholipid biosynthesis</keyword>
<keyword evidence="2" id="KW-0444">Lipid biosynthesis</keyword>
<dbReference type="PANTHER" id="PTHR12714:SF9">
    <property type="entry name" value="PROTEIN-S-ISOPRENYLCYSTEINE O-METHYLTRANSFERASE"/>
    <property type="match status" value="1"/>
</dbReference>
<dbReference type="Gene3D" id="1.20.120.1630">
    <property type="match status" value="1"/>
</dbReference>
<keyword evidence="6" id="KW-0256">Endoplasmic reticulum</keyword>
<proteinExistence type="predicted"/>
<evidence type="ECO:0000256" key="9">
    <source>
        <dbReference type="ARBA" id="ARBA00023136"/>
    </source>
</evidence>
<dbReference type="GO" id="GO:0032259">
    <property type="term" value="P:methylation"/>
    <property type="evidence" value="ECO:0007669"/>
    <property type="project" value="UniProtKB-KW"/>
</dbReference>
<evidence type="ECO:0000256" key="3">
    <source>
        <dbReference type="ARBA" id="ARBA00022603"/>
    </source>
</evidence>
<dbReference type="AlphaFoldDB" id="A0A9P7A3F0"/>
<protein>
    <recommendedName>
        <fullName evidence="15">Protein-S-isoprenylcysteine O-methyltransferase</fullName>
    </recommendedName>
</protein>
<organism evidence="13 14">
    <name type="scientific">Suillus placidus</name>
    <dbReference type="NCBI Taxonomy" id="48579"/>
    <lineage>
        <taxon>Eukaryota</taxon>
        <taxon>Fungi</taxon>
        <taxon>Dikarya</taxon>
        <taxon>Basidiomycota</taxon>
        <taxon>Agaricomycotina</taxon>
        <taxon>Agaricomycetes</taxon>
        <taxon>Agaricomycetidae</taxon>
        <taxon>Boletales</taxon>
        <taxon>Suillineae</taxon>
        <taxon>Suillaceae</taxon>
        <taxon>Suillus</taxon>
    </lineage>
</organism>
<feature type="transmembrane region" description="Helical" evidence="12">
    <location>
        <begin position="211"/>
        <end position="227"/>
    </location>
</feature>
<keyword evidence="8" id="KW-0443">Lipid metabolism</keyword>
<dbReference type="GO" id="GO:0008168">
    <property type="term" value="F:methyltransferase activity"/>
    <property type="evidence" value="ECO:0007669"/>
    <property type="project" value="UniProtKB-KW"/>
</dbReference>
<evidence type="ECO:0000256" key="2">
    <source>
        <dbReference type="ARBA" id="ARBA00022516"/>
    </source>
</evidence>
<evidence type="ECO:0000256" key="11">
    <source>
        <dbReference type="ARBA" id="ARBA00023264"/>
    </source>
</evidence>
<dbReference type="GO" id="GO:0012505">
    <property type="term" value="C:endomembrane system"/>
    <property type="evidence" value="ECO:0007669"/>
    <property type="project" value="UniProtKB-SubCell"/>
</dbReference>
<name>A0A9P7A3F0_9AGAM</name>
<evidence type="ECO:0000256" key="10">
    <source>
        <dbReference type="ARBA" id="ARBA00023209"/>
    </source>
</evidence>
<comment type="subcellular location">
    <subcellularLocation>
        <location evidence="1">Endomembrane system</location>
        <topology evidence="1">Multi-pass membrane protein</topology>
    </subcellularLocation>
</comment>